<protein>
    <submittedName>
        <fullName evidence="1">Uncharacterized protein</fullName>
    </submittedName>
</protein>
<gene>
    <name evidence="1" type="ORF">AFUS01_LOCUS39584</name>
</gene>
<sequence>MLQVCVLRYLEILPINVNNWFGGDPTGRRKRSLKSLNPKDETLTNSIFALLRKLDDQECLLKTLCELQSHSLRGHKFTKETRNLLTALNT</sequence>
<keyword evidence="2" id="KW-1185">Reference proteome</keyword>
<accession>A0A8J2PQQ1</accession>
<feature type="non-terminal residue" evidence="1">
    <location>
        <position position="1"/>
    </location>
</feature>
<dbReference type="OrthoDB" id="8287884at2759"/>
<proteinExistence type="predicted"/>
<dbReference type="Proteomes" id="UP000708208">
    <property type="component" value="Unassembled WGS sequence"/>
</dbReference>
<comment type="caution">
    <text evidence="1">The sequence shown here is derived from an EMBL/GenBank/DDBJ whole genome shotgun (WGS) entry which is preliminary data.</text>
</comment>
<dbReference type="EMBL" id="CAJVCH010552688">
    <property type="protein sequence ID" value="CAG7829739.1"/>
    <property type="molecule type" value="Genomic_DNA"/>
</dbReference>
<evidence type="ECO:0000313" key="1">
    <source>
        <dbReference type="EMBL" id="CAG7829739.1"/>
    </source>
</evidence>
<reference evidence="1" key="1">
    <citation type="submission" date="2021-06" db="EMBL/GenBank/DDBJ databases">
        <authorList>
            <person name="Hodson N. C."/>
            <person name="Mongue J. A."/>
            <person name="Jaron S. K."/>
        </authorList>
    </citation>
    <scope>NUCLEOTIDE SEQUENCE</scope>
</reference>
<evidence type="ECO:0000313" key="2">
    <source>
        <dbReference type="Proteomes" id="UP000708208"/>
    </source>
</evidence>
<name>A0A8J2PQQ1_9HEXA</name>
<organism evidence="1 2">
    <name type="scientific">Allacma fusca</name>
    <dbReference type="NCBI Taxonomy" id="39272"/>
    <lineage>
        <taxon>Eukaryota</taxon>
        <taxon>Metazoa</taxon>
        <taxon>Ecdysozoa</taxon>
        <taxon>Arthropoda</taxon>
        <taxon>Hexapoda</taxon>
        <taxon>Collembola</taxon>
        <taxon>Symphypleona</taxon>
        <taxon>Sminthuridae</taxon>
        <taxon>Allacma</taxon>
    </lineage>
</organism>
<dbReference type="AlphaFoldDB" id="A0A8J2PQQ1"/>